<evidence type="ECO:0000256" key="4">
    <source>
        <dbReference type="ARBA" id="ARBA00023204"/>
    </source>
</evidence>
<organism evidence="6 7">
    <name type="scientific">Marinococcus luteus</name>
    <dbReference type="NCBI Taxonomy" id="1122204"/>
    <lineage>
        <taxon>Bacteria</taxon>
        <taxon>Bacillati</taxon>
        <taxon>Bacillota</taxon>
        <taxon>Bacilli</taxon>
        <taxon>Bacillales</taxon>
        <taxon>Bacillaceae</taxon>
        <taxon>Marinococcus</taxon>
    </lineage>
</organism>
<dbReference type="RefSeq" id="WP_091615813.1">
    <property type="nucleotide sequence ID" value="NZ_FNNC01000006.1"/>
</dbReference>
<keyword evidence="3 5" id="KW-0378">Hydrolase</keyword>
<dbReference type="InterPro" id="IPR011034">
    <property type="entry name" value="Formyl_transferase-like_C_sf"/>
</dbReference>
<dbReference type="NCBIfam" id="NF002002">
    <property type="entry name" value="PRK00802.1-2"/>
    <property type="match status" value="1"/>
</dbReference>
<dbReference type="NCBIfam" id="TIGR00567">
    <property type="entry name" value="3mg"/>
    <property type="match status" value="1"/>
</dbReference>
<dbReference type="OrthoDB" id="9794313at2"/>
<keyword evidence="7" id="KW-1185">Reference proteome</keyword>
<proteinExistence type="inferred from homology"/>
<keyword evidence="4 5" id="KW-0234">DNA repair</keyword>
<dbReference type="AlphaFoldDB" id="A0A1H2WZD4"/>
<dbReference type="GO" id="GO:0003905">
    <property type="term" value="F:alkylbase DNA N-glycosylase activity"/>
    <property type="evidence" value="ECO:0007669"/>
    <property type="project" value="InterPro"/>
</dbReference>
<dbReference type="InterPro" id="IPR003180">
    <property type="entry name" value="MPG"/>
</dbReference>
<dbReference type="GO" id="GO:0006284">
    <property type="term" value="P:base-excision repair"/>
    <property type="evidence" value="ECO:0007669"/>
    <property type="project" value="InterPro"/>
</dbReference>
<dbReference type="InterPro" id="IPR036995">
    <property type="entry name" value="MPG_sf"/>
</dbReference>
<dbReference type="CDD" id="cd00540">
    <property type="entry name" value="AAG"/>
    <property type="match status" value="1"/>
</dbReference>
<sequence length="198" mass="22276">MTLYSVVPKDFYEKPTLELSRALIGCVLVHETPEGPAAGRIVETEAYIGPVDRAAHSYNYRRTKRTDVMFFPPGHVYMYTMHTHALLNIVSGVEESPEAVLIRAVEPVAGLELIQKRRHRVRGIQQTNGPGKLTKALGIDMSYYGHELDHPPLYLSPKDCEPSVENGPRVGISGSGEARHYPWRFFETGNPYVSKWRA</sequence>
<dbReference type="Proteomes" id="UP000199488">
    <property type="component" value="Unassembled WGS sequence"/>
</dbReference>
<accession>A0A1H2WZD4</accession>
<dbReference type="PANTHER" id="PTHR10429">
    <property type="entry name" value="DNA-3-METHYLADENINE GLYCOSYLASE"/>
    <property type="match status" value="1"/>
</dbReference>
<evidence type="ECO:0000313" key="6">
    <source>
        <dbReference type="EMBL" id="SDW85614.1"/>
    </source>
</evidence>
<evidence type="ECO:0000256" key="5">
    <source>
        <dbReference type="HAMAP-Rule" id="MF_00527"/>
    </source>
</evidence>
<evidence type="ECO:0000256" key="1">
    <source>
        <dbReference type="ARBA" id="ARBA00009232"/>
    </source>
</evidence>
<dbReference type="Gene3D" id="3.10.300.10">
    <property type="entry name" value="Methylpurine-DNA glycosylase (MPG)"/>
    <property type="match status" value="1"/>
</dbReference>
<protein>
    <recommendedName>
        <fullName evidence="5">Putative 3-methyladenine DNA glycosylase</fullName>
        <ecNumber evidence="5">3.2.2.-</ecNumber>
    </recommendedName>
</protein>
<dbReference type="FunFam" id="3.10.300.10:FF:000001">
    <property type="entry name" value="Putative 3-methyladenine DNA glycosylase"/>
    <property type="match status" value="1"/>
</dbReference>
<keyword evidence="2 5" id="KW-0227">DNA damage</keyword>
<reference evidence="6 7" key="1">
    <citation type="submission" date="2016-10" db="EMBL/GenBank/DDBJ databases">
        <authorList>
            <person name="de Groot N.N."/>
        </authorList>
    </citation>
    <scope>NUCLEOTIDE SEQUENCE [LARGE SCALE GENOMIC DNA]</scope>
    <source>
        <strain evidence="6 7">DSM 23126</strain>
    </source>
</reference>
<evidence type="ECO:0000313" key="7">
    <source>
        <dbReference type="Proteomes" id="UP000199488"/>
    </source>
</evidence>
<dbReference type="GO" id="GO:0003677">
    <property type="term" value="F:DNA binding"/>
    <property type="evidence" value="ECO:0007669"/>
    <property type="project" value="InterPro"/>
</dbReference>
<comment type="similarity">
    <text evidence="1 5">Belongs to the DNA glycosylase MPG family.</text>
</comment>
<name>A0A1H2WZD4_9BACI</name>
<dbReference type="SUPFAM" id="SSF50486">
    <property type="entry name" value="FMT C-terminal domain-like"/>
    <property type="match status" value="1"/>
</dbReference>
<gene>
    <name evidence="6" type="ORF">SAMN05421781_2555</name>
</gene>
<evidence type="ECO:0000256" key="2">
    <source>
        <dbReference type="ARBA" id="ARBA00022763"/>
    </source>
</evidence>
<dbReference type="HAMAP" id="MF_00527">
    <property type="entry name" value="3MGH"/>
    <property type="match status" value="1"/>
</dbReference>
<dbReference type="EC" id="3.2.2.-" evidence="5"/>
<dbReference type="EMBL" id="FNNC01000006">
    <property type="protein sequence ID" value="SDW85614.1"/>
    <property type="molecule type" value="Genomic_DNA"/>
</dbReference>
<dbReference type="PANTHER" id="PTHR10429:SF0">
    <property type="entry name" value="DNA-3-METHYLADENINE GLYCOSYLASE"/>
    <property type="match status" value="1"/>
</dbReference>
<dbReference type="Pfam" id="PF02245">
    <property type="entry name" value="Pur_DNA_glyco"/>
    <property type="match status" value="1"/>
</dbReference>
<evidence type="ECO:0000256" key="3">
    <source>
        <dbReference type="ARBA" id="ARBA00022801"/>
    </source>
</evidence>